<keyword evidence="12" id="KW-1185">Reference proteome</keyword>
<dbReference type="Pfam" id="PF01103">
    <property type="entry name" value="Omp85"/>
    <property type="match status" value="1"/>
</dbReference>
<keyword evidence="5 8" id="KW-0677">Repeat</keyword>
<evidence type="ECO:0000256" key="9">
    <source>
        <dbReference type="NCBIfam" id="TIGR03303"/>
    </source>
</evidence>
<protein>
    <recommendedName>
        <fullName evidence="8 9">Outer membrane protein assembly factor BamA</fullName>
    </recommendedName>
</protein>
<evidence type="ECO:0000313" key="11">
    <source>
        <dbReference type="EMBL" id="MXQ07212.1"/>
    </source>
</evidence>
<dbReference type="PANTHER" id="PTHR12815">
    <property type="entry name" value="SORTING AND ASSEMBLY MACHINERY SAMM50 PROTEIN FAMILY MEMBER"/>
    <property type="match status" value="1"/>
</dbReference>
<dbReference type="Pfam" id="PF07244">
    <property type="entry name" value="POTRA"/>
    <property type="match status" value="4"/>
</dbReference>
<reference evidence="11 12" key="2">
    <citation type="submission" date="2020-03" db="EMBL/GenBank/DDBJ databases">
        <title>Kangsaoukella pontilimi gen. nov., sp. nov., a new member of the family Rhodobacteraceae isolated from a tidal mudflat.</title>
        <authorList>
            <person name="Kim I.S."/>
        </authorList>
    </citation>
    <scope>NUCLEOTIDE SEQUENCE [LARGE SCALE GENOMIC DNA]</scope>
    <source>
        <strain evidence="11 12">GH1-50</strain>
    </source>
</reference>
<feature type="domain" description="POTRA" evidence="10">
    <location>
        <begin position="333"/>
        <end position="406"/>
    </location>
</feature>
<dbReference type="PIRSF" id="PIRSF006076">
    <property type="entry name" value="OM_assembly_OMP85"/>
    <property type="match status" value="1"/>
</dbReference>
<dbReference type="NCBIfam" id="TIGR03303">
    <property type="entry name" value="OM_YaeT"/>
    <property type="match status" value="1"/>
</dbReference>
<dbReference type="AlphaFoldDB" id="A0A7C9MCM9"/>
<evidence type="ECO:0000256" key="5">
    <source>
        <dbReference type="ARBA" id="ARBA00022737"/>
    </source>
</evidence>
<dbReference type="EMBL" id="WUPT01000001">
    <property type="protein sequence ID" value="MXQ07212.1"/>
    <property type="molecule type" value="Genomic_DNA"/>
</dbReference>
<dbReference type="GO" id="GO:0043165">
    <property type="term" value="P:Gram-negative-bacterium-type cell outer membrane assembly"/>
    <property type="evidence" value="ECO:0007669"/>
    <property type="project" value="UniProtKB-UniRule"/>
</dbReference>
<keyword evidence="2 8" id="KW-1134">Transmembrane beta strand</keyword>
<feature type="domain" description="POTRA" evidence="10">
    <location>
        <begin position="80"/>
        <end position="157"/>
    </location>
</feature>
<organism evidence="11 12">
    <name type="scientific">Kangsaoukella pontilimi</name>
    <dbReference type="NCBI Taxonomy" id="2691042"/>
    <lineage>
        <taxon>Bacteria</taxon>
        <taxon>Pseudomonadati</taxon>
        <taxon>Pseudomonadota</taxon>
        <taxon>Alphaproteobacteria</taxon>
        <taxon>Rhodobacterales</taxon>
        <taxon>Paracoccaceae</taxon>
        <taxon>Kangsaoukella</taxon>
    </lineage>
</organism>
<dbReference type="InterPro" id="IPR039910">
    <property type="entry name" value="D15-like"/>
</dbReference>
<dbReference type="HAMAP" id="MF_01430">
    <property type="entry name" value="OM_assembly_BamA"/>
    <property type="match status" value="1"/>
</dbReference>
<keyword evidence="7 8" id="KW-0998">Cell outer membrane</keyword>
<evidence type="ECO:0000256" key="3">
    <source>
        <dbReference type="ARBA" id="ARBA00022692"/>
    </source>
</evidence>
<comment type="similarity">
    <text evidence="8">Belongs to the BamA family.</text>
</comment>
<gene>
    <name evidence="8 11" type="primary">bamA</name>
    <name evidence="11" type="ORF">GQ651_05075</name>
</gene>
<comment type="subcellular location">
    <subcellularLocation>
        <location evidence="8">Cell outer membrane</location>
    </subcellularLocation>
    <subcellularLocation>
        <location evidence="1">Membrane</location>
    </subcellularLocation>
</comment>
<comment type="subunit">
    <text evidence="8">Part of the Bam complex.</text>
</comment>
<feature type="domain" description="POTRA" evidence="10">
    <location>
        <begin position="12"/>
        <end position="79"/>
    </location>
</feature>
<evidence type="ECO:0000256" key="6">
    <source>
        <dbReference type="ARBA" id="ARBA00023136"/>
    </source>
</evidence>
<reference evidence="11 12" key="1">
    <citation type="submission" date="2019-12" db="EMBL/GenBank/DDBJ databases">
        <authorList>
            <person name="Lee S.D."/>
        </authorList>
    </citation>
    <scope>NUCLEOTIDE SEQUENCE [LARGE SCALE GENOMIC DNA]</scope>
    <source>
        <strain evidence="11 12">GH1-50</strain>
    </source>
</reference>
<dbReference type="Gene3D" id="2.40.160.50">
    <property type="entry name" value="membrane protein fhac: a member of the omp85/tpsb transporter family"/>
    <property type="match status" value="1"/>
</dbReference>
<evidence type="ECO:0000256" key="1">
    <source>
        <dbReference type="ARBA" id="ARBA00004370"/>
    </source>
</evidence>
<dbReference type="GO" id="GO:0051205">
    <property type="term" value="P:protein insertion into membrane"/>
    <property type="evidence" value="ECO:0007669"/>
    <property type="project" value="UniProtKB-UniRule"/>
</dbReference>
<keyword evidence="6 8" id="KW-0472">Membrane</keyword>
<dbReference type="InterPro" id="IPR034746">
    <property type="entry name" value="POTRA"/>
</dbReference>
<accession>A0A7C9MCM9</accession>
<dbReference type="PANTHER" id="PTHR12815:SF23">
    <property type="entry name" value="OUTER MEMBRANE PROTEIN ASSEMBLY FACTOR BAMA"/>
    <property type="match status" value="1"/>
</dbReference>
<evidence type="ECO:0000256" key="4">
    <source>
        <dbReference type="ARBA" id="ARBA00022729"/>
    </source>
</evidence>
<name>A0A7C9MCM9_9RHOB</name>
<sequence>MLLQGQVAAAQTRVNAIAVEGNQRIPDSTVISLTGIAPGEVVSDGQINDAIQAVMASGLFEMASARPTGSGLVINVVERPTINRINIEGNRRLDDERLLELVGSQPRRVYSPAQAETDAAAIVGAYEAAARLSATVQPRIIRRSDNRVDLVFEVTEGRVVENEAINFVGNRAFSDRRLRRVIDTKQAGILRSLIQRDTFVAERIAFDRQLLTDFYRSRGYVDFQVLDVTSELSRERDATFITFTVREGQRFAVGDVTVSSEFPDTDLDAYRRAVRLRSGETWNPTRIEEQIARLERLALQQGFDFLRAEPRVTRNPRDLTLDVEFALVRGPRVFVERIDIEGNQTTLDRVIRRQFDTVEGDPFNPREIRNGAERIRALGFFSSADVNTREGSAPDQVIVDVDVEEQPTGNLSLGGSYSTDSGFGVAVGFSERNFLGRGQSISVDIQTADENSRTELSFAEPAFLGRDLTFGISLSVVTTDFDSAAFQTRNTSLSPYLSFPMTENGRLRVYYELAEEEIFDVDPAASPIIANDEGKALKSALGYSYTLDLLRGGLNPNRGVRLTFAQEFAGLGGDIDYIKTTTRAVAERDVLNEEVTLRAIFEGGVIEALNDQTVRVGDRFFLGSRQLRGFASRGAGPRDTAAGISDVLGGNKYVSARFEADFPLGLPEEYGISGGVFADFASVWDLDDTTGAASQQVDDGFELRSSVGVSIFWTTPIGPLRLNFAKPIEKNPLDEENTFDITISTQF</sequence>
<dbReference type="Proteomes" id="UP000480350">
    <property type="component" value="Unassembled WGS sequence"/>
</dbReference>
<comment type="caution">
    <text evidence="11">The sequence shown here is derived from an EMBL/GenBank/DDBJ whole genome shotgun (WGS) entry which is preliminary data.</text>
</comment>
<comment type="function">
    <text evidence="8">Part of the outer membrane protein assembly complex, which is involved in assembly and insertion of beta-barrel proteins into the outer membrane.</text>
</comment>
<dbReference type="InterPro" id="IPR023707">
    <property type="entry name" value="OM_assembly_BamA"/>
</dbReference>
<evidence type="ECO:0000256" key="7">
    <source>
        <dbReference type="ARBA" id="ARBA00023237"/>
    </source>
</evidence>
<keyword evidence="4 8" id="KW-0732">Signal</keyword>
<dbReference type="GO" id="GO:0009279">
    <property type="term" value="C:cell outer membrane"/>
    <property type="evidence" value="ECO:0007669"/>
    <property type="project" value="UniProtKB-SubCell"/>
</dbReference>
<evidence type="ECO:0000259" key="10">
    <source>
        <dbReference type="PROSITE" id="PS51779"/>
    </source>
</evidence>
<dbReference type="InterPro" id="IPR010827">
    <property type="entry name" value="BamA/TamA_POTRA"/>
</dbReference>
<dbReference type="InterPro" id="IPR000184">
    <property type="entry name" value="Bac_surfAg_D15"/>
</dbReference>
<evidence type="ECO:0000256" key="8">
    <source>
        <dbReference type="HAMAP-Rule" id="MF_01430"/>
    </source>
</evidence>
<dbReference type="Gene3D" id="3.10.20.310">
    <property type="entry name" value="membrane protein fhac"/>
    <property type="match status" value="5"/>
</dbReference>
<dbReference type="PROSITE" id="PS51779">
    <property type="entry name" value="POTRA"/>
    <property type="match status" value="3"/>
</dbReference>
<keyword evidence="3 8" id="KW-0812">Transmembrane</keyword>
<proteinExistence type="inferred from homology"/>
<evidence type="ECO:0000313" key="12">
    <source>
        <dbReference type="Proteomes" id="UP000480350"/>
    </source>
</evidence>
<evidence type="ECO:0000256" key="2">
    <source>
        <dbReference type="ARBA" id="ARBA00022452"/>
    </source>
</evidence>